<dbReference type="SMART" id="SM00935">
    <property type="entry name" value="OmpH"/>
    <property type="match status" value="1"/>
</dbReference>
<evidence type="ECO:0000256" key="3">
    <source>
        <dbReference type="SAM" id="SignalP"/>
    </source>
</evidence>
<reference evidence="4 5" key="1">
    <citation type="submission" date="2017-09" db="EMBL/GenBank/DDBJ databases">
        <title>Depth-based differentiation of microbial function through sediment-hosted aquifers and enrichment of novel symbionts in the deep terrestrial subsurface.</title>
        <authorList>
            <person name="Probst A.J."/>
            <person name="Ladd B."/>
            <person name="Jarett J.K."/>
            <person name="Geller-Mcgrath D.E."/>
            <person name="Sieber C.M."/>
            <person name="Emerson J.B."/>
            <person name="Anantharaman K."/>
            <person name="Thomas B.C."/>
            <person name="Malmstrom R."/>
            <person name="Stieglmeier M."/>
            <person name="Klingl A."/>
            <person name="Woyke T."/>
            <person name="Ryan C.M."/>
            <person name="Banfield J.F."/>
        </authorList>
    </citation>
    <scope>NUCLEOTIDE SEQUENCE [LARGE SCALE GENOMIC DNA]</scope>
    <source>
        <strain evidence="4">CG23_combo_of_CG06-09_8_20_14_all_41_10</strain>
    </source>
</reference>
<comment type="caution">
    <text evidence="4">The sequence shown here is derived from an EMBL/GenBank/DDBJ whole genome shotgun (WGS) entry which is preliminary data.</text>
</comment>
<evidence type="ECO:0008006" key="6">
    <source>
        <dbReference type="Google" id="ProtNLM"/>
    </source>
</evidence>
<evidence type="ECO:0000313" key="5">
    <source>
        <dbReference type="Proteomes" id="UP000231292"/>
    </source>
</evidence>
<dbReference type="InterPro" id="IPR005632">
    <property type="entry name" value="Chaperone_Skp"/>
</dbReference>
<dbReference type="Gene3D" id="3.30.910.20">
    <property type="entry name" value="Skp domain"/>
    <property type="match status" value="1"/>
</dbReference>
<dbReference type="GO" id="GO:0005829">
    <property type="term" value="C:cytosol"/>
    <property type="evidence" value="ECO:0007669"/>
    <property type="project" value="TreeGrafter"/>
</dbReference>
<proteinExistence type="inferred from homology"/>
<gene>
    <name evidence="4" type="ORF">COX41_01635</name>
</gene>
<dbReference type="PANTHER" id="PTHR35089">
    <property type="entry name" value="CHAPERONE PROTEIN SKP"/>
    <property type="match status" value="1"/>
</dbReference>
<dbReference type="Pfam" id="PF03938">
    <property type="entry name" value="OmpH"/>
    <property type="match status" value="1"/>
</dbReference>
<protein>
    <recommendedName>
        <fullName evidence="6">Molecular chaperone Skp</fullName>
    </recommendedName>
</protein>
<feature type="signal peptide" evidence="3">
    <location>
        <begin position="1"/>
        <end position="24"/>
    </location>
</feature>
<evidence type="ECO:0000256" key="2">
    <source>
        <dbReference type="ARBA" id="ARBA00022729"/>
    </source>
</evidence>
<feature type="chain" id="PRO_5013789161" description="Molecular chaperone Skp" evidence="3">
    <location>
        <begin position="25"/>
        <end position="166"/>
    </location>
</feature>
<dbReference type="AlphaFoldDB" id="A0A2G9YKA7"/>
<dbReference type="SUPFAM" id="SSF111384">
    <property type="entry name" value="OmpH-like"/>
    <property type="match status" value="1"/>
</dbReference>
<sequence length="166" mass="18978">MKKLAVVLCGAFLSLFVLTGVAQAADKFAYIDLSRSFSEYSKTKDYDKKLTEKENSYISERDKKLGEVNALKDKFALLSDKDKDSKKSELEAKAKSLKDFVAQREGDLRKEQEEKMKEILKDIQDAVKAYAEKSGITMVFNDRVLVYQNKSMDITNNIIEILNKKQ</sequence>
<organism evidence="4 5">
    <name type="scientific">Candidatus Sherwoodlollariibacterium unditelluris</name>
    <dbReference type="NCBI Taxonomy" id="1974757"/>
    <lineage>
        <taxon>Bacteria</taxon>
        <taxon>Pseudomonadati</taxon>
        <taxon>Candidatus Omnitrophota</taxon>
        <taxon>Candidatus Sherwoodlollariibacterium</taxon>
    </lineage>
</organism>
<comment type="similarity">
    <text evidence="1">Belongs to the Skp family.</text>
</comment>
<dbReference type="PANTHER" id="PTHR35089:SF1">
    <property type="entry name" value="CHAPERONE PROTEIN SKP"/>
    <property type="match status" value="1"/>
</dbReference>
<evidence type="ECO:0000256" key="1">
    <source>
        <dbReference type="ARBA" id="ARBA00009091"/>
    </source>
</evidence>
<name>A0A2G9YKA7_9BACT</name>
<keyword evidence="2 3" id="KW-0732">Signal</keyword>
<dbReference type="Proteomes" id="UP000231292">
    <property type="component" value="Unassembled WGS sequence"/>
</dbReference>
<accession>A0A2G9YKA7</accession>
<dbReference type="GO" id="GO:0051082">
    <property type="term" value="F:unfolded protein binding"/>
    <property type="evidence" value="ECO:0007669"/>
    <property type="project" value="InterPro"/>
</dbReference>
<evidence type="ECO:0000313" key="4">
    <source>
        <dbReference type="EMBL" id="PIP19677.1"/>
    </source>
</evidence>
<dbReference type="InterPro" id="IPR024930">
    <property type="entry name" value="Skp_dom_sf"/>
</dbReference>
<dbReference type="EMBL" id="PCRK01000027">
    <property type="protein sequence ID" value="PIP19677.1"/>
    <property type="molecule type" value="Genomic_DNA"/>
</dbReference>
<dbReference type="GO" id="GO:0050821">
    <property type="term" value="P:protein stabilization"/>
    <property type="evidence" value="ECO:0007669"/>
    <property type="project" value="TreeGrafter"/>
</dbReference>